<dbReference type="OrthoDB" id="76567at2759"/>
<evidence type="ECO:0000313" key="2">
    <source>
        <dbReference type="Proteomes" id="UP000007796"/>
    </source>
</evidence>
<dbReference type="HOGENOM" id="CLU_058490_1_0_1"/>
<organism evidence="2">
    <name type="scientific">Grosmannia clavigera (strain kw1407 / UAMH 11150)</name>
    <name type="common">Blue stain fungus</name>
    <name type="synonym">Graphiocladiella clavigera</name>
    <dbReference type="NCBI Taxonomy" id="655863"/>
    <lineage>
        <taxon>Eukaryota</taxon>
        <taxon>Fungi</taxon>
        <taxon>Dikarya</taxon>
        <taxon>Ascomycota</taxon>
        <taxon>Pezizomycotina</taxon>
        <taxon>Sordariomycetes</taxon>
        <taxon>Sordariomycetidae</taxon>
        <taxon>Ophiostomatales</taxon>
        <taxon>Ophiostomataceae</taxon>
        <taxon>Leptographium</taxon>
    </lineage>
</organism>
<dbReference type="InParanoid" id="F0X7L4"/>
<dbReference type="EMBL" id="GL629729">
    <property type="protein sequence ID" value="EFX06509.1"/>
    <property type="molecule type" value="Genomic_DNA"/>
</dbReference>
<sequence>MKQTRRELDNTIDDTLTATFSTVPNFFCFFDGCDKDFAIFQGVDPDTFSKIETGRQRRGRKLRFHYRPEQHQLLVTVPNFEHDTATWTISAALYHDLNNMGLSYNDLVPSGTTKFGDGGSGKECGEADAAFMPGERADALDGWPTLVVETGLSQSSESLDAKMRWWFHASNHQVNIVLLVKLQRASHTICVEKYVKDIPQPRQGATFTRFMPALVPQSRQSITIAPHPRSQPVVYDVFGGPLVLEFVLLFLRPADLARGERDVVLDATRLVDLARQVWRRTL</sequence>
<name>F0X7L4_GROCL</name>
<evidence type="ECO:0008006" key="3">
    <source>
        <dbReference type="Google" id="ProtNLM"/>
    </source>
</evidence>
<dbReference type="Proteomes" id="UP000007796">
    <property type="component" value="Unassembled WGS sequence"/>
</dbReference>
<dbReference type="RefSeq" id="XP_014175991.1">
    <property type="nucleotide sequence ID" value="XM_014320516.1"/>
</dbReference>
<reference evidence="1 2" key="1">
    <citation type="journal article" date="2011" name="Proc. Natl. Acad. Sci. U.S.A.">
        <title>Genome and transcriptome analyses of the mountain pine beetle-fungal symbiont Grosmannia clavigera, a lodgepole pine pathogen.</title>
        <authorList>
            <person name="DiGuistini S."/>
            <person name="Wang Y."/>
            <person name="Liao N.Y."/>
            <person name="Taylor G."/>
            <person name="Tanguay P."/>
            <person name="Feau N."/>
            <person name="Henrissat B."/>
            <person name="Chan S.K."/>
            <person name="Hesse-Orce U."/>
            <person name="Alamouti S.M."/>
            <person name="Tsui C.K.M."/>
            <person name="Docking R.T."/>
            <person name="Levasseur A."/>
            <person name="Haridas S."/>
            <person name="Robertson G."/>
            <person name="Birol I."/>
            <person name="Holt R.A."/>
            <person name="Marra M.A."/>
            <person name="Hamelin R.C."/>
            <person name="Hirst M."/>
            <person name="Jones S.J.M."/>
            <person name="Bohlmann J."/>
            <person name="Breuil C."/>
        </authorList>
    </citation>
    <scope>NUCLEOTIDE SEQUENCE [LARGE SCALE GENOMIC DNA]</scope>
    <source>
        <strain evidence="2">kw1407 / UAMH 11150</strain>
    </source>
</reference>
<keyword evidence="2" id="KW-1185">Reference proteome</keyword>
<evidence type="ECO:0000313" key="1">
    <source>
        <dbReference type="EMBL" id="EFX06509.1"/>
    </source>
</evidence>
<gene>
    <name evidence="1" type="ORF">CMQ_6830</name>
</gene>
<dbReference type="GeneID" id="25980307"/>
<proteinExistence type="predicted"/>
<dbReference type="AlphaFoldDB" id="F0X7L4"/>
<protein>
    <recommendedName>
        <fullName evidence="3">Dead deah box DNA helicase</fullName>
    </recommendedName>
</protein>
<accession>F0X7L4</accession>
<dbReference type="eggNOG" id="ENOG502T2PH">
    <property type="taxonomic scope" value="Eukaryota"/>
</dbReference>